<protein>
    <submittedName>
        <fullName evidence="1">Uncharacterized protein</fullName>
    </submittedName>
</protein>
<dbReference type="AlphaFoldDB" id="A0A5J5C3E2"/>
<name>A0A5J5C3E2_9ASTE</name>
<organism evidence="1 2">
    <name type="scientific">Nyssa sinensis</name>
    <dbReference type="NCBI Taxonomy" id="561372"/>
    <lineage>
        <taxon>Eukaryota</taxon>
        <taxon>Viridiplantae</taxon>
        <taxon>Streptophyta</taxon>
        <taxon>Embryophyta</taxon>
        <taxon>Tracheophyta</taxon>
        <taxon>Spermatophyta</taxon>
        <taxon>Magnoliopsida</taxon>
        <taxon>eudicotyledons</taxon>
        <taxon>Gunneridae</taxon>
        <taxon>Pentapetalae</taxon>
        <taxon>asterids</taxon>
        <taxon>Cornales</taxon>
        <taxon>Nyssaceae</taxon>
        <taxon>Nyssa</taxon>
    </lineage>
</organism>
<evidence type="ECO:0000313" key="1">
    <source>
        <dbReference type="EMBL" id="KAA8549324.1"/>
    </source>
</evidence>
<keyword evidence="2" id="KW-1185">Reference proteome</keyword>
<sequence>MRVESTVMKVRGGRQCVDAIVGDDGCGGGGDVRSVMAGPDGGGVGDDGGAGAVDLMVVESWLCDGDGGGLRVRGFGRLIEENSNLSSAYQEAMGIVAQWENQALLIA</sequence>
<reference evidence="1 2" key="1">
    <citation type="submission" date="2019-09" db="EMBL/GenBank/DDBJ databases">
        <title>A chromosome-level genome assembly of the Chinese tupelo Nyssa sinensis.</title>
        <authorList>
            <person name="Yang X."/>
            <person name="Kang M."/>
            <person name="Yang Y."/>
            <person name="Xiong H."/>
            <person name="Wang M."/>
            <person name="Zhang Z."/>
            <person name="Wang Z."/>
            <person name="Wu H."/>
            <person name="Ma T."/>
            <person name="Liu J."/>
            <person name="Xi Z."/>
        </authorList>
    </citation>
    <scope>NUCLEOTIDE SEQUENCE [LARGE SCALE GENOMIC DNA]</scope>
    <source>
        <strain evidence="1">J267</strain>
        <tissue evidence="1">Leaf</tissue>
    </source>
</reference>
<proteinExistence type="predicted"/>
<gene>
    <name evidence="1" type="ORF">F0562_001008</name>
</gene>
<evidence type="ECO:0000313" key="2">
    <source>
        <dbReference type="Proteomes" id="UP000325577"/>
    </source>
</evidence>
<dbReference type="EMBL" id="CM018031">
    <property type="protein sequence ID" value="KAA8549324.1"/>
    <property type="molecule type" value="Genomic_DNA"/>
</dbReference>
<dbReference type="Proteomes" id="UP000325577">
    <property type="component" value="Linkage Group LG0"/>
</dbReference>
<accession>A0A5J5C3E2</accession>